<organism evidence="2 3">
    <name type="scientific">Actinoplanes aureus</name>
    <dbReference type="NCBI Taxonomy" id="2792083"/>
    <lineage>
        <taxon>Bacteria</taxon>
        <taxon>Bacillati</taxon>
        <taxon>Actinomycetota</taxon>
        <taxon>Actinomycetes</taxon>
        <taxon>Micromonosporales</taxon>
        <taxon>Micromonosporaceae</taxon>
        <taxon>Actinoplanes</taxon>
    </lineage>
</organism>
<feature type="domain" description="VOC" evidence="1">
    <location>
        <begin position="1"/>
        <end position="115"/>
    </location>
</feature>
<evidence type="ECO:0000313" key="2">
    <source>
        <dbReference type="EMBL" id="MBG0564621.1"/>
    </source>
</evidence>
<evidence type="ECO:0000313" key="3">
    <source>
        <dbReference type="Proteomes" id="UP000598146"/>
    </source>
</evidence>
<dbReference type="Pfam" id="PF00903">
    <property type="entry name" value="Glyoxalase"/>
    <property type="match status" value="1"/>
</dbReference>
<proteinExistence type="predicted"/>
<dbReference type="Proteomes" id="UP000598146">
    <property type="component" value="Unassembled WGS sequence"/>
</dbReference>
<dbReference type="Gene3D" id="3.10.180.10">
    <property type="entry name" value="2,3-Dihydroxybiphenyl 1,2-Dioxygenase, domain 1"/>
    <property type="match status" value="1"/>
</dbReference>
<dbReference type="EMBL" id="JADQTO010000011">
    <property type="protein sequence ID" value="MBG0564621.1"/>
    <property type="molecule type" value="Genomic_DNA"/>
</dbReference>
<sequence length="131" mass="14297">MELFVDDMDASIAFYSELLGFRLARRGVGYAVVRRGHVVLGIGLIADTGWAVPGMPRGAGVEVVLELDEVEDVAALYEHCAARVGGVEPLQLRSWGLYDFRLRDPDGYYLRVTHGDAYAAEPDSIEPADGL</sequence>
<gene>
    <name evidence="2" type="ORF">I4J89_24540</name>
</gene>
<dbReference type="InterPro" id="IPR029068">
    <property type="entry name" value="Glyas_Bleomycin-R_OHBP_Dase"/>
</dbReference>
<evidence type="ECO:0000259" key="1">
    <source>
        <dbReference type="PROSITE" id="PS51819"/>
    </source>
</evidence>
<accession>A0A931CC39</accession>
<comment type="caution">
    <text evidence="2">The sequence shown here is derived from an EMBL/GenBank/DDBJ whole genome shotgun (WGS) entry which is preliminary data.</text>
</comment>
<protein>
    <submittedName>
        <fullName evidence="2">VOC family protein</fullName>
    </submittedName>
</protein>
<dbReference type="PROSITE" id="PS51819">
    <property type="entry name" value="VOC"/>
    <property type="match status" value="1"/>
</dbReference>
<reference evidence="2" key="1">
    <citation type="submission" date="2020-11" db="EMBL/GenBank/DDBJ databases">
        <title>Isolation and identification of active actinomycetes.</title>
        <authorList>
            <person name="Sun X."/>
        </authorList>
    </citation>
    <scope>NUCLEOTIDE SEQUENCE</scope>
    <source>
        <strain evidence="2">NEAU-A11</strain>
    </source>
</reference>
<dbReference type="SUPFAM" id="SSF54593">
    <property type="entry name" value="Glyoxalase/Bleomycin resistance protein/Dihydroxybiphenyl dioxygenase"/>
    <property type="match status" value="1"/>
</dbReference>
<dbReference type="AlphaFoldDB" id="A0A931CC39"/>
<dbReference type="RefSeq" id="WP_230859469.1">
    <property type="nucleotide sequence ID" value="NZ_JADQTO010000011.1"/>
</dbReference>
<name>A0A931CC39_9ACTN</name>
<dbReference type="InterPro" id="IPR004360">
    <property type="entry name" value="Glyas_Fos-R_dOase_dom"/>
</dbReference>
<keyword evidence="3" id="KW-1185">Reference proteome</keyword>
<dbReference type="InterPro" id="IPR037523">
    <property type="entry name" value="VOC_core"/>
</dbReference>